<dbReference type="RefSeq" id="WP_376954127.1">
    <property type="nucleotide sequence ID" value="NZ_JBHMBH010000019.1"/>
</dbReference>
<dbReference type="InterPro" id="IPR025272">
    <property type="entry name" value="SocA_Panacea"/>
</dbReference>
<name>A0ABV5UP45_9MICC</name>
<evidence type="ECO:0000313" key="2">
    <source>
        <dbReference type="EMBL" id="MFB9714302.1"/>
    </source>
</evidence>
<dbReference type="EMBL" id="JBHMBH010000019">
    <property type="protein sequence ID" value="MFB9714302.1"/>
    <property type="molecule type" value="Genomic_DNA"/>
</dbReference>
<evidence type="ECO:0000313" key="3">
    <source>
        <dbReference type="Proteomes" id="UP001589536"/>
    </source>
</evidence>
<gene>
    <name evidence="2" type="ORF">ACFFPI_09225</name>
</gene>
<evidence type="ECO:0000259" key="1">
    <source>
        <dbReference type="Pfam" id="PF13274"/>
    </source>
</evidence>
<feature type="domain" description="Antitoxin SocA-like Panacea" evidence="1">
    <location>
        <begin position="31"/>
        <end position="121"/>
    </location>
</feature>
<dbReference type="Pfam" id="PF13274">
    <property type="entry name" value="SocA_Panacea"/>
    <property type="match status" value="1"/>
</dbReference>
<keyword evidence="3" id="KW-1185">Reference proteome</keyword>
<protein>
    <submittedName>
        <fullName evidence="2">Panacea domain-containing protein</fullName>
    </submittedName>
</protein>
<organism evidence="2 3">
    <name type="scientific">Arthrobacter methylotrophus</name>
    <dbReference type="NCBI Taxonomy" id="121291"/>
    <lineage>
        <taxon>Bacteria</taxon>
        <taxon>Bacillati</taxon>
        <taxon>Actinomycetota</taxon>
        <taxon>Actinomycetes</taxon>
        <taxon>Micrococcales</taxon>
        <taxon>Micrococcaceae</taxon>
        <taxon>Arthrobacter</taxon>
    </lineage>
</organism>
<proteinExistence type="predicted"/>
<accession>A0ABV5UP45</accession>
<reference evidence="2 3" key="1">
    <citation type="submission" date="2024-09" db="EMBL/GenBank/DDBJ databases">
        <authorList>
            <person name="Sun Q."/>
            <person name="Mori K."/>
        </authorList>
    </citation>
    <scope>NUCLEOTIDE SEQUENCE [LARGE SCALE GENOMIC DNA]</scope>
    <source>
        <strain evidence="2 3">JCM 13519</strain>
    </source>
</reference>
<dbReference type="Proteomes" id="UP001589536">
    <property type="component" value="Unassembled WGS sequence"/>
</dbReference>
<comment type="caution">
    <text evidence="2">The sequence shown here is derived from an EMBL/GenBank/DDBJ whole genome shotgun (WGS) entry which is preliminary data.</text>
</comment>
<sequence length="162" mass="17685">MENTQSRPDATIFDLAAAILARTGEIATMRLHKLAFYAQAWHLVWDEELLTDAAFFAWGTGPVSPELHATHPGVFLIRDVPGNPEVFTAAQLESIDEVVSAYGGLRPYVLNAVVKSEAPWQDAWAGTAPGERGRIIEVERMLSFYSALEGEPVAEFAAAQAE</sequence>